<dbReference type="PROSITE" id="PS50048">
    <property type="entry name" value="ZN2_CY6_FUNGAL_2"/>
    <property type="match status" value="1"/>
</dbReference>
<feature type="coiled-coil region" evidence="1">
    <location>
        <begin position="108"/>
        <end position="195"/>
    </location>
</feature>
<proteinExistence type="predicted"/>
<evidence type="ECO:0000256" key="1">
    <source>
        <dbReference type="SAM" id="Coils"/>
    </source>
</evidence>
<gene>
    <name evidence="4" type="ORF">GMARGA_LOCUS25967</name>
</gene>
<evidence type="ECO:0000313" key="4">
    <source>
        <dbReference type="EMBL" id="CAG8814129.1"/>
    </source>
</evidence>
<reference evidence="4 5" key="1">
    <citation type="submission" date="2021-06" db="EMBL/GenBank/DDBJ databases">
        <authorList>
            <person name="Kallberg Y."/>
            <person name="Tangrot J."/>
            <person name="Rosling A."/>
        </authorList>
    </citation>
    <scope>NUCLEOTIDE SEQUENCE [LARGE SCALE GENOMIC DNA]</scope>
    <source>
        <strain evidence="4 5">120-4 pot B 10/14</strain>
    </source>
</reference>
<dbReference type="EMBL" id="CAJVQB010029503">
    <property type="protein sequence ID" value="CAG8814129.1"/>
    <property type="molecule type" value="Genomic_DNA"/>
</dbReference>
<sequence length="284" mass="33314">MSSGDAQPRGKKRPCEDNESGKEKRTRASVICERCRSLKRRCEGWDTSVDPPKGCINCRKKNIACNLSPHCKLCKKKLDICPNQECKEEDNDTMNVLNNGNAVCKQIRPLLEEVKEKLEEKYESLNEDVKILKDKYKMLEDKHEYVKMLNEMLEDKYKILEDKYKILEDKNKMLEDKHKEDVKKLKEGLEECNKKTVLLEETRNKSAIQQLDNSENDRNSSYYFSSETTSNESNLIDFQYNKAIDSASNDSNYIDLQPNLNDSQYYELMSNFTDPNRYEFGNRY</sequence>
<organism evidence="4 5">
    <name type="scientific">Gigaspora margarita</name>
    <dbReference type="NCBI Taxonomy" id="4874"/>
    <lineage>
        <taxon>Eukaryota</taxon>
        <taxon>Fungi</taxon>
        <taxon>Fungi incertae sedis</taxon>
        <taxon>Mucoromycota</taxon>
        <taxon>Glomeromycotina</taxon>
        <taxon>Glomeromycetes</taxon>
        <taxon>Diversisporales</taxon>
        <taxon>Gigasporaceae</taxon>
        <taxon>Gigaspora</taxon>
    </lineage>
</organism>
<feature type="region of interest" description="Disordered" evidence="2">
    <location>
        <begin position="1"/>
        <end position="27"/>
    </location>
</feature>
<feature type="domain" description="Zn(2)-C6 fungal-type" evidence="3">
    <location>
        <begin position="31"/>
        <end position="67"/>
    </location>
</feature>
<keyword evidence="5" id="KW-1185">Reference proteome</keyword>
<name>A0ABN7W3Q2_GIGMA</name>
<feature type="compositionally biased region" description="Basic and acidic residues" evidence="2">
    <location>
        <begin position="13"/>
        <end position="23"/>
    </location>
</feature>
<evidence type="ECO:0000259" key="3">
    <source>
        <dbReference type="PROSITE" id="PS50048"/>
    </source>
</evidence>
<protein>
    <submittedName>
        <fullName evidence="4">11095_t:CDS:1</fullName>
    </submittedName>
</protein>
<comment type="caution">
    <text evidence="4">The sequence shown here is derived from an EMBL/GenBank/DDBJ whole genome shotgun (WGS) entry which is preliminary data.</text>
</comment>
<dbReference type="InterPro" id="IPR001138">
    <property type="entry name" value="Zn2Cys6_DnaBD"/>
</dbReference>
<evidence type="ECO:0000313" key="5">
    <source>
        <dbReference type="Proteomes" id="UP000789901"/>
    </source>
</evidence>
<accession>A0ABN7W3Q2</accession>
<keyword evidence="1" id="KW-0175">Coiled coil</keyword>
<dbReference type="Proteomes" id="UP000789901">
    <property type="component" value="Unassembled WGS sequence"/>
</dbReference>
<evidence type="ECO:0000256" key="2">
    <source>
        <dbReference type="SAM" id="MobiDB-lite"/>
    </source>
</evidence>